<keyword evidence="2" id="KW-1185">Reference proteome</keyword>
<accession>A0A4Y6UXZ0</accession>
<evidence type="ECO:0000313" key="2">
    <source>
        <dbReference type="Proteomes" id="UP000316968"/>
    </source>
</evidence>
<protein>
    <submittedName>
        <fullName evidence="1">Uncharacterized protein</fullName>
    </submittedName>
</protein>
<proteinExistence type="predicted"/>
<evidence type="ECO:0000313" key="1">
    <source>
        <dbReference type="EMBL" id="QDH22004.1"/>
    </source>
</evidence>
<dbReference type="AlphaFoldDB" id="A0A4Y6UXZ0"/>
<gene>
    <name evidence="1" type="ORF">FFV09_14830</name>
</gene>
<dbReference type="KEGG" id="saca:FFV09_14830"/>
<sequence length="110" mass="12970">MMLSQISEVHIYRAALLKVMYEYVKSLHDKPSNRYKLSLLRTIKSEESVKIQENLYLFDQITASILRNAGNGNLKRAFHFLVVLNWLTQQTQKQIDSIDFLEVLLEQKRN</sequence>
<dbReference type="Proteomes" id="UP000316968">
    <property type="component" value="Chromosome"/>
</dbReference>
<organism evidence="1 2">
    <name type="scientific">Saccharibacillus brassicae</name>
    <dbReference type="NCBI Taxonomy" id="2583377"/>
    <lineage>
        <taxon>Bacteria</taxon>
        <taxon>Bacillati</taxon>
        <taxon>Bacillota</taxon>
        <taxon>Bacilli</taxon>
        <taxon>Bacillales</taxon>
        <taxon>Paenibacillaceae</taxon>
        <taxon>Saccharibacillus</taxon>
    </lineage>
</organism>
<dbReference type="EMBL" id="CP041217">
    <property type="protein sequence ID" value="QDH22004.1"/>
    <property type="molecule type" value="Genomic_DNA"/>
</dbReference>
<dbReference type="RefSeq" id="WP_141448548.1">
    <property type="nucleotide sequence ID" value="NZ_CP041217.1"/>
</dbReference>
<reference evidence="1 2" key="1">
    <citation type="submission" date="2019-06" db="EMBL/GenBank/DDBJ databases">
        <title>Saccharibacillus brassicae sp. nov., an endophytic bacterium isolated from Chinese cabbage seeds (Brassica pekinensis).</title>
        <authorList>
            <person name="Jiang L."/>
            <person name="Lee J."/>
            <person name="Kim S.W."/>
        </authorList>
    </citation>
    <scope>NUCLEOTIDE SEQUENCE [LARGE SCALE GENOMIC DNA]</scope>
    <source>
        <strain evidence="2">KCTC 43072 / ATSA2</strain>
    </source>
</reference>
<name>A0A4Y6UXZ0_SACBS</name>